<comment type="caution">
    <text evidence="2">The sequence shown here is derived from an EMBL/GenBank/DDBJ whole genome shotgun (WGS) entry which is preliminary data.</text>
</comment>
<proteinExistence type="predicted"/>
<dbReference type="Proteomes" id="UP000470200">
    <property type="component" value="Unassembled WGS sequence"/>
</dbReference>
<feature type="compositionally biased region" description="Basic and acidic residues" evidence="1">
    <location>
        <begin position="48"/>
        <end position="58"/>
    </location>
</feature>
<evidence type="ECO:0000256" key="1">
    <source>
        <dbReference type="SAM" id="MobiDB-lite"/>
    </source>
</evidence>
<dbReference type="RefSeq" id="WP_151908846.1">
    <property type="nucleotide sequence ID" value="NZ_JADMVX010000001.1"/>
</dbReference>
<dbReference type="EMBL" id="WDIP01000013">
    <property type="protein sequence ID" value="KAB5882963.1"/>
    <property type="molecule type" value="Genomic_DNA"/>
</dbReference>
<evidence type="ECO:0000313" key="3">
    <source>
        <dbReference type="Proteomes" id="UP000470200"/>
    </source>
</evidence>
<evidence type="ECO:0000313" key="2">
    <source>
        <dbReference type="EMBL" id="KAB5882963.1"/>
    </source>
</evidence>
<reference evidence="2 3" key="1">
    <citation type="journal article" date="2019" name="Nat. Med.">
        <title>A library of human gut bacterial isolates paired with longitudinal multiomics data enables mechanistic microbiome research.</title>
        <authorList>
            <person name="Poyet M."/>
            <person name="Groussin M."/>
            <person name="Gibbons S.M."/>
            <person name="Avila-Pacheco J."/>
            <person name="Jiang X."/>
            <person name="Kearney S.M."/>
            <person name="Perrotta A.R."/>
            <person name="Berdy B."/>
            <person name="Zhao S."/>
            <person name="Lieberman T.D."/>
            <person name="Swanson P.K."/>
            <person name="Smith M."/>
            <person name="Roesemann S."/>
            <person name="Alexander J.E."/>
            <person name="Rich S.A."/>
            <person name="Livny J."/>
            <person name="Vlamakis H."/>
            <person name="Clish C."/>
            <person name="Bullock K."/>
            <person name="Deik A."/>
            <person name="Scott J."/>
            <person name="Pierce K.A."/>
            <person name="Xavier R.J."/>
            <person name="Alm E.J."/>
        </authorList>
    </citation>
    <scope>NUCLEOTIDE SEQUENCE [LARGE SCALE GENOMIC DNA]</scope>
    <source>
        <strain evidence="2 3">BIOML-A105</strain>
    </source>
</reference>
<name>A0A6L4KKE2_BIFAD</name>
<sequence length="208" mass="22765">MLDRKTAQEISELCVGKIDWTVVGPKGGAVAIFTGGDRYHASYGAEGDPVKETSRARESGGGCRFESDGTASPDHPVICTVSVHDGIAETDVRHMPPMPGGDAYEYVANMELDRRFAHDWSGEYYWPDWPNGTAEAWRQFREEIEDVEPDDYVPFEVGPSVWKLMFALSEITGIHYLAETPLDIKTLPGDASGLSIPTAAGGRRSKKG</sequence>
<protein>
    <submittedName>
        <fullName evidence="2">Uncharacterized protein</fullName>
    </submittedName>
</protein>
<organism evidence="2 3">
    <name type="scientific">Bifidobacterium adolescentis</name>
    <dbReference type="NCBI Taxonomy" id="1680"/>
    <lineage>
        <taxon>Bacteria</taxon>
        <taxon>Bacillati</taxon>
        <taxon>Actinomycetota</taxon>
        <taxon>Actinomycetes</taxon>
        <taxon>Bifidobacteriales</taxon>
        <taxon>Bifidobacteriaceae</taxon>
        <taxon>Bifidobacterium</taxon>
    </lineage>
</organism>
<dbReference type="AlphaFoldDB" id="A0A6L4KKE2"/>
<gene>
    <name evidence="2" type="ORF">GA629_09480</name>
</gene>
<accession>A0A6L4KKE2</accession>
<feature type="region of interest" description="Disordered" evidence="1">
    <location>
        <begin position="44"/>
        <end position="70"/>
    </location>
</feature>